<dbReference type="EMBL" id="JBHSQH010000001">
    <property type="protein sequence ID" value="MFC5972033.1"/>
    <property type="molecule type" value="Genomic_DNA"/>
</dbReference>
<dbReference type="SUPFAM" id="SSF54593">
    <property type="entry name" value="Glyoxalase/Bleomycin resistance protein/Dihydroxybiphenyl dioxygenase"/>
    <property type="match status" value="1"/>
</dbReference>
<keyword evidence="3" id="KW-1185">Reference proteome</keyword>
<evidence type="ECO:0000313" key="3">
    <source>
        <dbReference type="Proteomes" id="UP001596099"/>
    </source>
</evidence>
<organism evidence="2 3">
    <name type="scientific">Halomarina salina</name>
    <dbReference type="NCBI Taxonomy" id="1872699"/>
    <lineage>
        <taxon>Archaea</taxon>
        <taxon>Methanobacteriati</taxon>
        <taxon>Methanobacteriota</taxon>
        <taxon>Stenosarchaea group</taxon>
        <taxon>Halobacteria</taxon>
        <taxon>Halobacteriales</taxon>
        <taxon>Natronomonadaceae</taxon>
        <taxon>Halomarina</taxon>
    </lineage>
</organism>
<dbReference type="InterPro" id="IPR029068">
    <property type="entry name" value="Glyas_Bleomycin-R_OHBP_Dase"/>
</dbReference>
<protein>
    <submittedName>
        <fullName evidence="2">VOC family protein</fullName>
    </submittedName>
</protein>
<dbReference type="InterPro" id="IPR052164">
    <property type="entry name" value="Anthracycline_SecMetBiosynth"/>
</dbReference>
<dbReference type="InterPro" id="IPR037523">
    <property type="entry name" value="VOC_core"/>
</dbReference>
<dbReference type="PANTHER" id="PTHR33993">
    <property type="entry name" value="GLYOXALASE-RELATED"/>
    <property type="match status" value="1"/>
</dbReference>
<dbReference type="PROSITE" id="PS51819">
    <property type="entry name" value="VOC"/>
    <property type="match status" value="1"/>
</dbReference>
<dbReference type="PANTHER" id="PTHR33993:SF2">
    <property type="entry name" value="VOC DOMAIN-CONTAINING PROTEIN"/>
    <property type="match status" value="1"/>
</dbReference>
<accession>A0ABD5RNF1</accession>
<reference evidence="2 3" key="1">
    <citation type="journal article" date="2019" name="Int. J. Syst. Evol. Microbiol.">
        <title>The Global Catalogue of Microorganisms (GCM) 10K type strain sequencing project: providing services to taxonomists for standard genome sequencing and annotation.</title>
        <authorList>
            <consortium name="The Broad Institute Genomics Platform"/>
            <consortium name="The Broad Institute Genome Sequencing Center for Infectious Disease"/>
            <person name="Wu L."/>
            <person name="Ma J."/>
        </authorList>
    </citation>
    <scope>NUCLEOTIDE SEQUENCE [LARGE SCALE GENOMIC DNA]</scope>
    <source>
        <strain evidence="2 3">CGMCC 1.12543</strain>
    </source>
</reference>
<comment type="caution">
    <text evidence="2">The sequence shown here is derived from an EMBL/GenBank/DDBJ whole genome shotgun (WGS) entry which is preliminary data.</text>
</comment>
<dbReference type="AlphaFoldDB" id="A0ABD5RNF1"/>
<dbReference type="CDD" id="cd07247">
    <property type="entry name" value="SgaA_N_like"/>
    <property type="match status" value="1"/>
</dbReference>
<proteinExistence type="predicted"/>
<gene>
    <name evidence="2" type="ORF">ACFPYI_11895</name>
</gene>
<feature type="domain" description="VOC" evidence="1">
    <location>
        <begin position="4"/>
        <end position="131"/>
    </location>
</feature>
<dbReference type="Proteomes" id="UP001596099">
    <property type="component" value="Unassembled WGS sequence"/>
</dbReference>
<dbReference type="RefSeq" id="WP_247414998.1">
    <property type="nucleotide sequence ID" value="NZ_JALLGW010000001.1"/>
</dbReference>
<evidence type="ECO:0000259" key="1">
    <source>
        <dbReference type="PROSITE" id="PS51819"/>
    </source>
</evidence>
<sequence length="132" mass="14169">MTHAIIWFDVPAEDLDRAAEFYSTVFDTELQEASDTDEPYLMFAVEEGEVGGGLFEAGEMTFGGGDTVSFDPGETGPTVYLTVTDAMSDALDRVRSAGGEILVGAEDIEGESMVYAIVRDTEGNRIGLMGDH</sequence>
<dbReference type="InterPro" id="IPR004360">
    <property type="entry name" value="Glyas_Fos-R_dOase_dom"/>
</dbReference>
<dbReference type="Pfam" id="PF00903">
    <property type="entry name" value="Glyoxalase"/>
    <property type="match status" value="1"/>
</dbReference>
<name>A0ABD5RNF1_9EURY</name>
<evidence type="ECO:0000313" key="2">
    <source>
        <dbReference type="EMBL" id="MFC5972033.1"/>
    </source>
</evidence>
<dbReference type="Gene3D" id="3.10.180.10">
    <property type="entry name" value="2,3-Dihydroxybiphenyl 1,2-Dioxygenase, domain 1"/>
    <property type="match status" value="1"/>
</dbReference>